<protein>
    <submittedName>
        <fullName evidence="2">Uncharacterized protein</fullName>
    </submittedName>
</protein>
<feature type="region of interest" description="Disordered" evidence="1">
    <location>
        <begin position="52"/>
        <end position="85"/>
    </location>
</feature>
<dbReference type="Proteomes" id="UP000663829">
    <property type="component" value="Unassembled WGS sequence"/>
</dbReference>
<dbReference type="EMBL" id="CAJOBC010008580">
    <property type="protein sequence ID" value="CAF3965537.1"/>
    <property type="molecule type" value="Genomic_DNA"/>
</dbReference>
<dbReference type="Proteomes" id="UP000681722">
    <property type="component" value="Unassembled WGS sequence"/>
</dbReference>
<dbReference type="AlphaFoldDB" id="A0A814WE09"/>
<comment type="caution">
    <text evidence="2">The sequence shown here is derived from an EMBL/GenBank/DDBJ whole genome shotgun (WGS) entry which is preliminary data.</text>
</comment>
<evidence type="ECO:0000313" key="3">
    <source>
        <dbReference type="EMBL" id="CAF3965537.1"/>
    </source>
</evidence>
<sequence>MEFFKLVVASQLEKRLTKEDYYDLKDDQLNVSMNSSTDAALTELNACRKMSISSRHNHEESADISTELSQSGDETSRRESNTSSA</sequence>
<feature type="compositionally biased region" description="Basic and acidic residues" evidence="1">
    <location>
        <begin position="74"/>
        <end position="85"/>
    </location>
</feature>
<name>A0A814WE09_9BILA</name>
<accession>A0A814WE09</accession>
<reference evidence="2" key="1">
    <citation type="submission" date="2021-02" db="EMBL/GenBank/DDBJ databases">
        <authorList>
            <person name="Nowell W R."/>
        </authorList>
    </citation>
    <scope>NUCLEOTIDE SEQUENCE</scope>
</reference>
<evidence type="ECO:0000256" key="1">
    <source>
        <dbReference type="SAM" id="MobiDB-lite"/>
    </source>
</evidence>
<proteinExistence type="predicted"/>
<organism evidence="2 4">
    <name type="scientific">Didymodactylos carnosus</name>
    <dbReference type="NCBI Taxonomy" id="1234261"/>
    <lineage>
        <taxon>Eukaryota</taxon>
        <taxon>Metazoa</taxon>
        <taxon>Spiralia</taxon>
        <taxon>Gnathifera</taxon>
        <taxon>Rotifera</taxon>
        <taxon>Eurotatoria</taxon>
        <taxon>Bdelloidea</taxon>
        <taxon>Philodinida</taxon>
        <taxon>Philodinidae</taxon>
        <taxon>Didymodactylos</taxon>
    </lineage>
</organism>
<dbReference type="EMBL" id="CAJNOQ010008578">
    <property type="protein sequence ID" value="CAF1200992.1"/>
    <property type="molecule type" value="Genomic_DNA"/>
</dbReference>
<feature type="compositionally biased region" description="Polar residues" evidence="1">
    <location>
        <begin position="63"/>
        <end position="73"/>
    </location>
</feature>
<feature type="non-terminal residue" evidence="2">
    <location>
        <position position="1"/>
    </location>
</feature>
<evidence type="ECO:0000313" key="4">
    <source>
        <dbReference type="Proteomes" id="UP000663829"/>
    </source>
</evidence>
<evidence type="ECO:0000313" key="2">
    <source>
        <dbReference type="EMBL" id="CAF1200992.1"/>
    </source>
</evidence>
<keyword evidence="4" id="KW-1185">Reference proteome</keyword>
<gene>
    <name evidence="2" type="ORF">GPM918_LOCUS23719</name>
    <name evidence="3" type="ORF">SRO942_LOCUS23721</name>
</gene>